<comment type="pathway">
    <text evidence="3 12">Glycolipid biosynthesis; lipid IV(A) biosynthesis; lipid IV(A) from (3R)-3-hydroxytetradecanoyl-[acyl-carrier-protein] and UDP-N-acetyl-alpha-D-glucosamine: step 2/6.</text>
</comment>
<evidence type="ECO:0000256" key="5">
    <source>
        <dbReference type="ARBA" id="ARBA00022516"/>
    </source>
</evidence>
<evidence type="ECO:0000256" key="6">
    <source>
        <dbReference type="ARBA" id="ARBA00022556"/>
    </source>
</evidence>
<comment type="caution">
    <text evidence="13">The sequence shown here is derived from an EMBL/GenBank/DDBJ whole genome shotgun (WGS) entry which is preliminary data.</text>
</comment>
<keyword evidence="5 12" id="KW-0444">Lipid biosynthesis</keyword>
<keyword evidence="9 12" id="KW-0862">Zinc</keyword>
<dbReference type="EC" id="3.5.1.108" evidence="4 12"/>
<evidence type="ECO:0000256" key="10">
    <source>
        <dbReference type="ARBA" id="ARBA00023098"/>
    </source>
</evidence>
<keyword evidence="14" id="KW-1185">Reference proteome</keyword>
<dbReference type="InterPro" id="IPR004463">
    <property type="entry name" value="UDP-acyl_GlcNac_deAcase"/>
</dbReference>
<keyword evidence="8 12" id="KW-0378">Hydrolase</keyword>
<feature type="binding site" evidence="12">
    <location>
        <position position="241"/>
    </location>
    <ligand>
        <name>Zn(2+)</name>
        <dbReference type="ChEBI" id="CHEBI:29105"/>
    </ligand>
</feature>
<evidence type="ECO:0000256" key="4">
    <source>
        <dbReference type="ARBA" id="ARBA00012745"/>
    </source>
</evidence>
<evidence type="ECO:0000256" key="3">
    <source>
        <dbReference type="ARBA" id="ARBA00005002"/>
    </source>
</evidence>
<evidence type="ECO:0000256" key="11">
    <source>
        <dbReference type="ARBA" id="ARBA00024535"/>
    </source>
</evidence>
<dbReference type="GO" id="GO:0046872">
    <property type="term" value="F:metal ion binding"/>
    <property type="evidence" value="ECO:0007669"/>
    <property type="project" value="UniProtKB-KW"/>
</dbReference>
<dbReference type="HAMAP" id="MF_00388">
    <property type="entry name" value="LpxC"/>
    <property type="match status" value="1"/>
</dbReference>
<dbReference type="GO" id="GO:0016020">
    <property type="term" value="C:membrane"/>
    <property type="evidence" value="ECO:0007669"/>
    <property type="project" value="GOC"/>
</dbReference>
<comment type="function">
    <text evidence="2 12">Catalyzes the hydrolysis of UDP-3-O-myristoyl-N-acetylglucosamine to form UDP-3-O-myristoylglucosamine and acetate, the committed step in lipid A biosynthesis.</text>
</comment>
<organism evidence="13 14">
    <name type="scientific">Natronospira elongata</name>
    <dbReference type="NCBI Taxonomy" id="3110268"/>
    <lineage>
        <taxon>Bacteria</taxon>
        <taxon>Pseudomonadati</taxon>
        <taxon>Pseudomonadota</taxon>
        <taxon>Gammaproteobacteria</taxon>
        <taxon>Natronospirales</taxon>
        <taxon>Natronospiraceae</taxon>
        <taxon>Natronospira</taxon>
    </lineage>
</organism>
<dbReference type="GO" id="GO:0103117">
    <property type="term" value="F:UDP-3-O-acyl-N-acetylglucosamine deacetylase activity"/>
    <property type="evidence" value="ECO:0007669"/>
    <property type="project" value="UniProtKB-UniRule"/>
</dbReference>
<evidence type="ECO:0000256" key="1">
    <source>
        <dbReference type="ARBA" id="ARBA00001947"/>
    </source>
</evidence>
<dbReference type="AlphaFoldDB" id="A0AAP6JDL0"/>
<evidence type="ECO:0000256" key="2">
    <source>
        <dbReference type="ARBA" id="ARBA00002923"/>
    </source>
</evidence>
<evidence type="ECO:0000256" key="8">
    <source>
        <dbReference type="ARBA" id="ARBA00022801"/>
    </source>
</evidence>
<evidence type="ECO:0000256" key="9">
    <source>
        <dbReference type="ARBA" id="ARBA00022833"/>
    </source>
</evidence>
<keyword evidence="7 12" id="KW-0479">Metal-binding</keyword>
<dbReference type="GO" id="GO:0009245">
    <property type="term" value="P:lipid A biosynthetic process"/>
    <property type="evidence" value="ECO:0007669"/>
    <property type="project" value="UniProtKB-UniRule"/>
</dbReference>
<evidence type="ECO:0000313" key="13">
    <source>
        <dbReference type="EMBL" id="MEA5444833.1"/>
    </source>
</evidence>
<dbReference type="Gene3D" id="3.30.230.20">
    <property type="entry name" value="lpxc deacetylase, domain 1"/>
    <property type="match status" value="1"/>
</dbReference>
<evidence type="ECO:0000313" key="14">
    <source>
        <dbReference type="Proteomes" id="UP001302316"/>
    </source>
</evidence>
<feature type="active site" description="Proton donor" evidence="12">
    <location>
        <position position="264"/>
    </location>
</feature>
<comment type="similarity">
    <text evidence="12">Belongs to the LpxC family.</text>
</comment>
<proteinExistence type="inferred from homology"/>
<dbReference type="InterPro" id="IPR015870">
    <property type="entry name" value="UDP-acyl_N-AcGlcN_deAcase_N"/>
</dbReference>
<comment type="cofactor">
    <cofactor evidence="1 12">
        <name>Zn(2+)</name>
        <dbReference type="ChEBI" id="CHEBI:29105"/>
    </cofactor>
</comment>
<reference evidence="13 14" key="1">
    <citation type="submission" date="2023-12" db="EMBL/GenBank/DDBJ databases">
        <title>Whole-genome sequencing of halo(alkali)philic microorganisms from hypersaline lakes.</title>
        <authorList>
            <person name="Sorokin D.Y."/>
            <person name="Merkel A.Y."/>
            <person name="Messina E."/>
            <person name="Yakimov M."/>
        </authorList>
    </citation>
    <scope>NUCLEOTIDE SEQUENCE [LARGE SCALE GENOMIC DNA]</scope>
    <source>
        <strain evidence="13 14">AB-CW1</strain>
    </source>
</reference>
<evidence type="ECO:0000256" key="12">
    <source>
        <dbReference type="HAMAP-Rule" id="MF_00388"/>
    </source>
</evidence>
<feature type="binding site" evidence="12">
    <location>
        <position position="237"/>
    </location>
    <ligand>
        <name>Zn(2+)</name>
        <dbReference type="ChEBI" id="CHEBI:29105"/>
    </ligand>
</feature>
<dbReference type="Gene3D" id="3.30.1700.10">
    <property type="entry name" value="lpxc deacetylase, domain 2"/>
    <property type="match status" value="1"/>
</dbReference>
<comment type="catalytic activity">
    <reaction evidence="11 12">
        <text>a UDP-3-O-[(3R)-3-hydroxyacyl]-N-acetyl-alpha-D-glucosamine + H2O = a UDP-3-O-[(3R)-3-hydroxyacyl]-alpha-D-glucosamine + acetate</text>
        <dbReference type="Rhea" id="RHEA:67816"/>
        <dbReference type="ChEBI" id="CHEBI:15377"/>
        <dbReference type="ChEBI" id="CHEBI:30089"/>
        <dbReference type="ChEBI" id="CHEBI:137740"/>
        <dbReference type="ChEBI" id="CHEBI:173225"/>
        <dbReference type="EC" id="3.5.1.108"/>
    </reaction>
</comment>
<dbReference type="RefSeq" id="WP_346050445.1">
    <property type="nucleotide sequence ID" value="NZ_JAYGII010000004.1"/>
</dbReference>
<accession>A0AAP6JDL0</accession>
<evidence type="ECO:0000256" key="7">
    <source>
        <dbReference type="ARBA" id="ARBA00022723"/>
    </source>
</evidence>
<dbReference type="NCBIfam" id="TIGR00325">
    <property type="entry name" value="lpxC"/>
    <property type="match status" value="1"/>
</dbReference>
<name>A0AAP6JDL0_9GAMM</name>
<dbReference type="Pfam" id="PF03331">
    <property type="entry name" value="LpxC"/>
    <property type="match status" value="1"/>
</dbReference>
<keyword evidence="10 12" id="KW-0443">Lipid metabolism</keyword>
<dbReference type="PANTHER" id="PTHR33694:SF1">
    <property type="entry name" value="UDP-3-O-ACYL-N-ACETYLGLUCOSAMINE DEACETYLASE 1, MITOCHONDRIAL-RELATED"/>
    <property type="match status" value="1"/>
</dbReference>
<protein>
    <recommendedName>
        <fullName evidence="4 12">UDP-3-O-acyl-N-acetylglucosamine deacetylase</fullName>
        <shortName evidence="12">UDP-3-O-acyl-GlcNAc deacetylase</shortName>
        <ecNumber evidence="4 12">3.5.1.108</ecNumber>
    </recommendedName>
    <alternativeName>
        <fullName evidence="12">UDP-3-O-[R-3-hydroxymyristoyl]-N-acetylglucosamine deacetylase</fullName>
    </alternativeName>
</protein>
<dbReference type="InterPro" id="IPR011334">
    <property type="entry name" value="UDP-acyl_GlcNac_deAcase_C"/>
</dbReference>
<dbReference type="InterPro" id="IPR020568">
    <property type="entry name" value="Ribosomal_Su5_D2-typ_SF"/>
</dbReference>
<dbReference type="PANTHER" id="PTHR33694">
    <property type="entry name" value="UDP-3-O-ACYL-N-ACETYLGLUCOSAMINE DEACETYLASE 1, MITOCHONDRIAL-RELATED"/>
    <property type="match status" value="1"/>
</dbReference>
<feature type="binding site" evidence="12">
    <location>
        <position position="78"/>
    </location>
    <ligand>
        <name>Zn(2+)</name>
        <dbReference type="ChEBI" id="CHEBI:29105"/>
    </ligand>
</feature>
<dbReference type="EMBL" id="JAYGII010000004">
    <property type="protein sequence ID" value="MEA5444833.1"/>
    <property type="molecule type" value="Genomic_DNA"/>
</dbReference>
<keyword evidence="6 12" id="KW-0441">Lipid A biosynthesis</keyword>
<gene>
    <name evidence="12 13" type="primary">lpxC</name>
    <name evidence="13" type="ORF">VCB98_03260</name>
</gene>
<dbReference type="SUPFAM" id="SSF54211">
    <property type="entry name" value="Ribosomal protein S5 domain 2-like"/>
    <property type="match status" value="2"/>
</dbReference>
<sequence>MLKQRTLKNMIRATGVGLHTGEKVYMTLRPAQPNTGVVFRRVDLEEPVEIRARAENVGDTLLSTTLVQGDVRVATIEHLMSAFAGLGIDNAYVDLSAPEVPIMDGSAGPFVFLLQSAGIEEQNAPKQFIRIKKPVRVEEEGKWAAFEPFDGFKVNFEIDFQHPVFKKHSQNALIDFSTTSFVKEVSRARTFGFMRDIETLRERNLALGGSLDNAIVVDDYRILNEDGLRYEDEFVKHKVLDAIGDLYLLGHSLIGSFTGCRSGHSTNNKLLRALVADESAWEAVTFDDVEDAPISYMTPVQAVQL</sequence>
<dbReference type="Proteomes" id="UP001302316">
    <property type="component" value="Unassembled WGS sequence"/>
</dbReference>